<comment type="subcellular location">
    <subcellularLocation>
        <location evidence="1">Cell envelope</location>
    </subcellularLocation>
</comment>
<dbReference type="OrthoDB" id="743079at2"/>
<keyword evidence="3" id="KW-1015">Disulfide bond</keyword>
<evidence type="ECO:0000256" key="3">
    <source>
        <dbReference type="ARBA" id="ARBA00023157"/>
    </source>
</evidence>
<evidence type="ECO:0000313" key="7">
    <source>
        <dbReference type="Proteomes" id="UP000192393"/>
    </source>
</evidence>
<dbReference type="GO" id="GO:0030313">
    <property type="term" value="C:cell envelope"/>
    <property type="evidence" value="ECO:0007669"/>
    <property type="project" value="UniProtKB-SubCell"/>
</dbReference>
<dbReference type="Gene3D" id="3.40.30.10">
    <property type="entry name" value="Glutaredoxin"/>
    <property type="match status" value="1"/>
</dbReference>
<evidence type="ECO:0000256" key="4">
    <source>
        <dbReference type="ARBA" id="ARBA00023284"/>
    </source>
</evidence>
<keyword evidence="7" id="KW-1185">Reference proteome</keyword>
<name>A0A1W2BCF7_9FLAO</name>
<dbReference type="Pfam" id="PF08534">
    <property type="entry name" value="Redoxin"/>
    <property type="match status" value="1"/>
</dbReference>
<dbReference type="Proteomes" id="UP000192393">
    <property type="component" value="Unassembled WGS sequence"/>
</dbReference>
<proteinExistence type="predicted"/>
<organism evidence="6 7">
    <name type="scientific">Moheibacter sediminis</name>
    <dbReference type="NCBI Taxonomy" id="1434700"/>
    <lineage>
        <taxon>Bacteria</taxon>
        <taxon>Pseudomonadati</taxon>
        <taxon>Bacteroidota</taxon>
        <taxon>Flavobacteriia</taxon>
        <taxon>Flavobacteriales</taxon>
        <taxon>Weeksellaceae</taxon>
        <taxon>Moheibacter</taxon>
    </lineage>
</organism>
<dbReference type="PROSITE" id="PS51352">
    <property type="entry name" value="THIOREDOXIN_2"/>
    <property type="match status" value="1"/>
</dbReference>
<dbReference type="InterPro" id="IPR050553">
    <property type="entry name" value="Thioredoxin_ResA/DsbE_sf"/>
</dbReference>
<dbReference type="GO" id="GO:0017004">
    <property type="term" value="P:cytochrome complex assembly"/>
    <property type="evidence" value="ECO:0007669"/>
    <property type="project" value="UniProtKB-KW"/>
</dbReference>
<gene>
    <name evidence="6" type="ORF">SAMN06296427_10646</name>
</gene>
<dbReference type="CDD" id="cd02966">
    <property type="entry name" value="TlpA_like_family"/>
    <property type="match status" value="1"/>
</dbReference>
<keyword evidence="6" id="KW-0413">Isomerase</keyword>
<accession>A0A1W2BCF7</accession>
<dbReference type="InterPro" id="IPR013740">
    <property type="entry name" value="Redoxin"/>
</dbReference>
<dbReference type="GO" id="GO:0016491">
    <property type="term" value="F:oxidoreductase activity"/>
    <property type="evidence" value="ECO:0007669"/>
    <property type="project" value="InterPro"/>
</dbReference>
<reference evidence="6 7" key="1">
    <citation type="submission" date="2017-04" db="EMBL/GenBank/DDBJ databases">
        <authorList>
            <person name="Afonso C.L."/>
            <person name="Miller P.J."/>
            <person name="Scott M.A."/>
            <person name="Spackman E."/>
            <person name="Goraichik I."/>
            <person name="Dimitrov K.M."/>
            <person name="Suarez D.L."/>
            <person name="Swayne D.E."/>
        </authorList>
    </citation>
    <scope>NUCLEOTIDE SEQUENCE [LARGE SCALE GENOMIC DNA]</scope>
    <source>
        <strain evidence="6 7">CGMCC 1.12708</strain>
    </source>
</reference>
<dbReference type="SUPFAM" id="SSF52833">
    <property type="entry name" value="Thioredoxin-like"/>
    <property type="match status" value="1"/>
</dbReference>
<feature type="domain" description="Thioredoxin" evidence="5">
    <location>
        <begin position="306"/>
        <end position="448"/>
    </location>
</feature>
<sequence>MKKSIFLAVLSALFIISCDKNEPKDYTVFAGKVINPQSDSVYLYFPDREKSFALNEKGEFYDTIQLDQKGYFYFSDGREQAELFLFSGDSLYITLDTQKFDESIVYSGIGADKNNYLVKKFLKEEAMGTSSAELFSLNPIDFQKKFKTHSEELETALNSSKAEKEFKEIEKRNLKYGYLSLIAQYPDAHKYFTGNAPELPAGFLKELDGISYDSQEDYELIPYYKDLIINKYMLDIEKAESPKALEEMVSKIKSKEIKEDLVGALFYRISSTNPDSESLNEIIQQYSENEQLKMRSLQKTNAIKSLLVGKPSPKFSYQDISGKNVSLDDFKGKLVYIDVWATWCGPCIQEIPALKQLKEDYKSKNVEIISISIDVQKDFEKWKKMVTDKQLKGVQLFADSDWKSEFVKAYGIDAIPRFLLIDKNGNILSADAPRPSDKEIRELFDKNI</sequence>
<dbReference type="InterPro" id="IPR013766">
    <property type="entry name" value="Thioredoxin_domain"/>
</dbReference>
<evidence type="ECO:0000259" key="5">
    <source>
        <dbReference type="PROSITE" id="PS51352"/>
    </source>
</evidence>
<evidence type="ECO:0000256" key="1">
    <source>
        <dbReference type="ARBA" id="ARBA00004196"/>
    </source>
</evidence>
<evidence type="ECO:0000313" key="6">
    <source>
        <dbReference type="EMBL" id="SMC70450.1"/>
    </source>
</evidence>
<dbReference type="AlphaFoldDB" id="A0A1W2BCF7"/>
<keyword evidence="4" id="KW-0676">Redox-active center</keyword>
<protein>
    <submittedName>
        <fullName evidence="6">Thiol-disulfide isomerase or thioredoxin</fullName>
    </submittedName>
</protein>
<dbReference type="PANTHER" id="PTHR42852">
    <property type="entry name" value="THIOL:DISULFIDE INTERCHANGE PROTEIN DSBE"/>
    <property type="match status" value="1"/>
</dbReference>
<evidence type="ECO:0000256" key="2">
    <source>
        <dbReference type="ARBA" id="ARBA00022748"/>
    </source>
</evidence>
<dbReference type="InterPro" id="IPR036249">
    <property type="entry name" value="Thioredoxin-like_sf"/>
</dbReference>
<dbReference type="RefSeq" id="WP_159447480.1">
    <property type="nucleotide sequence ID" value="NZ_FWXS01000006.1"/>
</dbReference>
<dbReference type="PANTHER" id="PTHR42852:SF6">
    <property type="entry name" value="THIOL:DISULFIDE INTERCHANGE PROTEIN DSBE"/>
    <property type="match status" value="1"/>
</dbReference>
<dbReference type="PROSITE" id="PS51257">
    <property type="entry name" value="PROKAR_LIPOPROTEIN"/>
    <property type="match status" value="1"/>
</dbReference>
<dbReference type="EMBL" id="FWXS01000006">
    <property type="protein sequence ID" value="SMC70450.1"/>
    <property type="molecule type" value="Genomic_DNA"/>
</dbReference>
<keyword evidence="2" id="KW-0201">Cytochrome c-type biogenesis</keyword>
<dbReference type="GO" id="GO:0016853">
    <property type="term" value="F:isomerase activity"/>
    <property type="evidence" value="ECO:0007669"/>
    <property type="project" value="UniProtKB-KW"/>
</dbReference>
<dbReference type="STRING" id="1434700.SAMN06296427_10646"/>